<evidence type="ECO:0000313" key="11">
    <source>
        <dbReference type="Proteomes" id="UP000075606"/>
    </source>
</evidence>
<dbReference type="SMART" id="SM00448">
    <property type="entry name" value="REC"/>
    <property type="match status" value="1"/>
</dbReference>
<dbReference type="Proteomes" id="UP000075606">
    <property type="component" value="Unassembled WGS sequence"/>
</dbReference>
<feature type="modified residue" description="4-aspartylphosphate" evidence="6">
    <location>
        <position position="52"/>
    </location>
</feature>
<reference evidence="10 11" key="1">
    <citation type="submission" date="2016-01" db="EMBL/GenBank/DDBJ databases">
        <title>Genome sequencing of Roseivirga spongicola UST030701-084.</title>
        <authorList>
            <person name="Selvaratnam C."/>
            <person name="Thevarajoo S."/>
            <person name="Goh K.M."/>
            <person name="Ee R."/>
            <person name="Chan K.-G."/>
            <person name="Chong C.S."/>
        </authorList>
    </citation>
    <scope>NUCLEOTIDE SEQUENCE [LARGE SCALE GENOMIC DNA]</scope>
    <source>
        <strain evidence="10 11">UST030701-084</strain>
    </source>
</reference>
<dbReference type="PROSITE" id="PS50110">
    <property type="entry name" value="RESPONSE_REGULATORY"/>
    <property type="match status" value="1"/>
</dbReference>
<accession>A0A150X6E7</accession>
<evidence type="ECO:0000259" key="8">
    <source>
        <dbReference type="PROSITE" id="PS50110"/>
    </source>
</evidence>
<dbReference type="GO" id="GO:0000156">
    <property type="term" value="F:phosphorelay response regulator activity"/>
    <property type="evidence" value="ECO:0007669"/>
    <property type="project" value="TreeGrafter"/>
</dbReference>
<dbReference type="SUPFAM" id="SSF52172">
    <property type="entry name" value="CheY-like"/>
    <property type="match status" value="1"/>
</dbReference>
<dbReference type="PROSITE" id="PS51755">
    <property type="entry name" value="OMPR_PHOB"/>
    <property type="match status" value="1"/>
</dbReference>
<keyword evidence="1 6" id="KW-0597">Phosphoprotein</keyword>
<evidence type="ECO:0000256" key="7">
    <source>
        <dbReference type="PROSITE-ProRule" id="PRU01091"/>
    </source>
</evidence>
<dbReference type="RefSeq" id="WP_068224065.1">
    <property type="nucleotide sequence ID" value="NZ_LRPC01000028.1"/>
</dbReference>
<dbReference type="SMART" id="SM00862">
    <property type="entry name" value="Trans_reg_C"/>
    <property type="match status" value="1"/>
</dbReference>
<dbReference type="CDD" id="cd00383">
    <property type="entry name" value="trans_reg_C"/>
    <property type="match status" value="1"/>
</dbReference>
<keyword evidence="3" id="KW-0805">Transcription regulation</keyword>
<evidence type="ECO:0000259" key="9">
    <source>
        <dbReference type="PROSITE" id="PS51755"/>
    </source>
</evidence>
<keyword evidence="4 7" id="KW-0238">DNA-binding</keyword>
<dbReference type="PANTHER" id="PTHR48111:SF1">
    <property type="entry name" value="TWO-COMPONENT RESPONSE REGULATOR ORR33"/>
    <property type="match status" value="1"/>
</dbReference>
<keyword evidence="11" id="KW-1185">Reference proteome</keyword>
<dbReference type="Gene3D" id="1.10.10.10">
    <property type="entry name" value="Winged helix-like DNA-binding domain superfamily/Winged helix DNA-binding domain"/>
    <property type="match status" value="1"/>
</dbReference>
<dbReference type="Gene3D" id="6.10.250.690">
    <property type="match status" value="1"/>
</dbReference>
<evidence type="ECO:0000256" key="1">
    <source>
        <dbReference type="ARBA" id="ARBA00022553"/>
    </source>
</evidence>
<dbReference type="Gene3D" id="3.40.50.2300">
    <property type="match status" value="1"/>
</dbReference>
<comment type="caution">
    <text evidence="10">The sequence shown here is derived from an EMBL/GenBank/DDBJ whole genome shotgun (WGS) entry which is preliminary data.</text>
</comment>
<dbReference type="Pfam" id="PF00072">
    <property type="entry name" value="Response_reg"/>
    <property type="match status" value="1"/>
</dbReference>
<protein>
    <submittedName>
        <fullName evidence="10">Two-component system response regulator</fullName>
    </submittedName>
</protein>
<name>A0A150X6E7_9BACT</name>
<dbReference type="InterPro" id="IPR036388">
    <property type="entry name" value="WH-like_DNA-bd_sf"/>
</dbReference>
<dbReference type="Pfam" id="PF00486">
    <property type="entry name" value="Trans_reg_C"/>
    <property type="match status" value="1"/>
</dbReference>
<dbReference type="EMBL" id="LRPC01000028">
    <property type="protein sequence ID" value="KYG74264.1"/>
    <property type="molecule type" value="Genomic_DNA"/>
</dbReference>
<dbReference type="STRING" id="333140.AWW68_16610"/>
<dbReference type="GO" id="GO:0000976">
    <property type="term" value="F:transcription cis-regulatory region binding"/>
    <property type="evidence" value="ECO:0007669"/>
    <property type="project" value="TreeGrafter"/>
</dbReference>
<dbReference type="GO" id="GO:0032993">
    <property type="term" value="C:protein-DNA complex"/>
    <property type="evidence" value="ECO:0007669"/>
    <property type="project" value="TreeGrafter"/>
</dbReference>
<evidence type="ECO:0000256" key="6">
    <source>
        <dbReference type="PROSITE-ProRule" id="PRU00169"/>
    </source>
</evidence>
<keyword evidence="5" id="KW-0804">Transcription</keyword>
<dbReference type="GO" id="GO:0006355">
    <property type="term" value="P:regulation of DNA-templated transcription"/>
    <property type="evidence" value="ECO:0007669"/>
    <property type="project" value="InterPro"/>
</dbReference>
<keyword evidence="2" id="KW-0902">Two-component regulatory system</keyword>
<organism evidence="10 11">
    <name type="scientific">Roseivirga spongicola</name>
    <dbReference type="NCBI Taxonomy" id="333140"/>
    <lineage>
        <taxon>Bacteria</taxon>
        <taxon>Pseudomonadati</taxon>
        <taxon>Bacteroidota</taxon>
        <taxon>Cytophagia</taxon>
        <taxon>Cytophagales</taxon>
        <taxon>Roseivirgaceae</taxon>
        <taxon>Roseivirga</taxon>
    </lineage>
</organism>
<gene>
    <name evidence="10" type="ORF">AWW68_16610</name>
</gene>
<feature type="domain" description="OmpR/PhoB-type" evidence="9">
    <location>
        <begin position="129"/>
        <end position="228"/>
    </location>
</feature>
<evidence type="ECO:0000313" key="10">
    <source>
        <dbReference type="EMBL" id="KYG74264.1"/>
    </source>
</evidence>
<dbReference type="OrthoDB" id="5343479at2"/>
<dbReference type="CDD" id="cd17574">
    <property type="entry name" value="REC_OmpR"/>
    <property type="match status" value="1"/>
</dbReference>
<dbReference type="SUPFAM" id="SSF46894">
    <property type="entry name" value="C-terminal effector domain of the bipartite response regulators"/>
    <property type="match status" value="1"/>
</dbReference>
<evidence type="ECO:0000256" key="3">
    <source>
        <dbReference type="ARBA" id="ARBA00023015"/>
    </source>
</evidence>
<dbReference type="PANTHER" id="PTHR48111">
    <property type="entry name" value="REGULATOR OF RPOS"/>
    <property type="match status" value="1"/>
</dbReference>
<dbReference type="InterPro" id="IPR001789">
    <property type="entry name" value="Sig_transdc_resp-reg_receiver"/>
</dbReference>
<proteinExistence type="predicted"/>
<dbReference type="GO" id="GO:0005829">
    <property type="term" value="C:cytosol"/>
    <property type="evidence" value="ECO:0007669"/>
    <property type="project" value="TreeGrafter"/>
</dbReference>
<dbReference type="InterPro" id="IPR001867">
    <property type="entry name" value="OmpR/PhoB-type_DNA-bd"/>
</dbReference>
<evidence type="ECO:0000256" key="4">
    <source>
        <dbReference type="ARBA" id="ARBA00023125"/>
    </source>
</evidence>
<feature type="DNA-binding region" description="OmpR/PhoB-type" evidence="7">
    <location>
        <begin position="129"/>
        <end position="228"/>
    </location>
</feature>
<feature type="domain" description="Response regulatory" evidence="8">
    <location>
        <begin position="3"/>
        <end position="117"/>
    </location>
</feature>
<dbReference type="InterPro" id="IPR039420">
    <property type="entry name" value="WalR-like"/>
</dbReference>
<dbReference type="InterPro" id="IPR016032">
    <property type="entry name" value="Sig_transdc_resp-reg_C-effctor"/>
</dbReference>
<dbReference type="AlphaFoldDB" id="A0A150X6E7"/>
<sequence>MAKILIVEDEPSMRLGLKDNLEFESYQVELAIDGAEGLKKATASTFDLIILDVMMPKMSGFDVCKAMRKAGITTPIIFLTAKSEEIDKVLGLELGADDYLTKPFSLRELIARVKAILRRTQTDADTGLKGEVTIGGLTVDFSQFTARTAEGEVRMSHKEYEILHYLAEHTNEVVSRYDLLNKVWGYESQPTTRTVDNFILRLRQRIEENPNEPRHILTVHGVGYKLLKA</sequence>
<evidence type="ECO:0000256" key="2">
    <source>
        <dbReference type="ARBA" id="ARBA00023012"/>
    </source>
</evidence>
<evidence type="ECO:0000256" key="5">
    <source>
        <dbReference type="ARBA" id="ARBA00023163"/>
    </source>
</evidence>
<dbReference type="InterPro" id="IPR011006">
    <property type="entry name" value="CheY-like_superfamily"/>
</dbReference>
<dbReference type="FunFam" id="3.40.50.2300:FF:000001">
    <property type="entry name" value="DNA-binding response regulator PhoB"/>
    <property type="match status" value="1"/>
</dbReference>